<dbReference type="Proteomes" id="UP000596661">
    <property type="component" value="Unassembled WGS sequence"/>
</dbReference>
<reference evidence="1" key="1">
    <citation type="submission" date="2021-03" db="UniProtKB">
        <authorList>
            <consortium name="EnsemblPlants"/>
        </authorList>
    </citation>
    <scope>IDENTIFICATION</scope>
</reference>
<dbReference type="EnsemblPlants" id="evm.model.10.21">
    <property type="protein sequence ID" value="cds.evm.model.10.21"/>
    <property type="gene ID" value="evm.TU.10.21"/>
</dbReference>
<organism evidence="1 2">
    <name type="scientific">Cannabis sativa</name>
    <name type="common">Hemp</name>
    <name type="synonym">Marijuana</name>
    <dbReference type="NCBI Taxonomy" id="3483"/>
    <lineage>
        <taxon>Eukaryota</taxon>
        <taxon>Viridiplantae</taxon>
        <taxon>Streptophyta</taxon>
        <taxon>Embryophyta</taxon>
        <taxon>Tracheophyta</taxon>
        <taxon>Spermatophyta</taxon>
        <taxon>Magnoliopsida</taxon>
        <taxon>eudicotyledons</taxon>
        <taxon>Gunneridae</taxon>
        <taxon>Pentapetalae</taxon>
        <taxon>rosids</taxon>
        <taxon>fabids</taxon>
        <taxon>Rosales</taxon>
        <taxon>Cannabaceae</taxon>
        <taxon>Cannabis</taxon>
    </lineage>
</organism>
<proteinExistence type="predicted"/>
<evidence type="ECO:0000313" key="2">
    <source>
        <dbReference type="Proteomes" id="UP000596661"/>
    </source>
</evidence>
<name>A0A803QM33_CANSA</name>
<dbReference type="EMBL" id="UZAU01000783">
    <property type="status" value="NOT_ANNOTATED_CDS"/>
    <property type="molecule type" value="Genomic_DNA"/>
</dbReference>
<keyword evidence="2" id="KW-1185">Reference proteome</keyword>
<dbReference type="Gramene" id="evm.model.10.21">
    <property type="protein sequence ID" value="cds.evm.model.10.21"/>
    <property type="gene ID" value="evm.TU.10.21"/>
</dbReference>
<protein>
    <recommendedName>
        <fullName evidence="3">RNase H type-1 domain-containing protein</fullName>
    </recommendedName>
</protein>
<dbReference type="AlphaFoldDB" id="A0A803QM33"/>
<sequence>MAGDRGGEEKGAVEMGAIGVYSVAFDPKSGLACMYQLFANNETIMYQTCSLSPKKCCDGTEVPVGASFFDWCSSFFCNNSAEANCRVAAICWAVWGAKKNLVWKGKAFVNGDIVAFAYQYLDQWKCAKKCMDLSWPFIRAFDCVKHWTLPQANSIKVNVNAALFEGGRSFGSGIVARNSASLLVEGWTKLSSGQVDVIGVCEVLSWLKGRSWTYVFVEIDSLCRVQALQSSINIIYLFGLVILDCKVLFAS</sequence>
<evidence type="ECO:0000313" key="1">
    <source>
        <dbReference type="EnsemblPlants" id="cds.evm.model.10.21"/>
    </source>
</evidence>
<accession>A0A803QM33</accession>
<evidence type="ECO:0008006" key="3">
    <source>
        <dbReference type="Google" id="ProtNLM"/>
    </source>
</evidence>